<sequence length="122" mass="13410">MSGVLVLDSEGLAKAVQRDREIHEWLTAARDADLRGATDVDAVDEAENGQSECLRFDVGRLRRRGPAQLVHLAHDACLGFEWTDLAEDLRIEFGLLAHVLDRSSQQPCGYLRSSLAVLPVAS</sequence>
<gene>
    <name evidence="1" type="ORF">SHKM778_01720</name>
</gene>
<reference evidence="1" key="1">
    <citation type="submission" date="2024-06" db="EMBL/GenBank/DDBJ databases">
        <authorList>
            <consortium name="consrtm"/>
            <person name="Uemura M."/>
            <person name="Terahara T."/>
        </authorList>
    </citation>
    <scope>NUCLEOTIDE SEQUENCE</scope>
    <source>
        <strain evidence="1">KM77-8</strain>
    </source>
</reference>
<accession>A0AAT9H8U9</accession>
<proteinExistence type="predicted"/>
<dbReference type="AlphaFoldDB" id="A0AAT9H8U9"/>
<name>A0AAT9H8U9_9ACTN</name>
<dbReference type="EMBL" id="AP035768">
    <property type="protein sequence ID" value="BFO13784.1"/>
    <property type="molecule type" value="Genomic_DNA"/>
</dbReference>
<evidence type="ECO:0000313" key="1">
    <source>
        <dbReference type="EMBL" id="BFO13784.1"/>
    </source>
</evidence>
<organism evidence="1">
    <name type="scientific">Streptomyces haneummycinicus</name>
    <dbReference type="NCBI Taxonomy" id="3074435"/>
    <lineage>
        <taxon>Bacteria</taxon>
        <taxon>Bacillati</taxon>
        <taxon>Actinomycetota</taxon>
        <taxon>Actinomycetes</taxon>
        <taxon>Kitasatosporales</taxon>
        <taxon>Streptomycetaceae</taxon>
        <taxon>Streptomyces</taxon>
    </lineage>
</organism>
<reference evidence="1" key="2">
    <citation type="submission" date="2024-07" db="EMBL/GenBank/DDBJ databases">
        <title>Streptomyces haneummycinica sp. nov., a new antibiotic-producing actinobacterium isolated from marine sediment.</title>
        <authorList>
            <person name="Uemura M."/>
            <person name="Hamada M."/>
            <person name="Hirano S."/>
            <person name="Kobayashi K."/>
            <person name="Ohshiro T."/>
            <person name="Kobayashi T."/>
            <person name="Terahara T."/>
        </authorList>
    </citation>
    <scope>NUCLEOTIDE SEQUENCE</scope>
    <source>
        <strain evidence="1">KM77-8</strain>
    </source>
</reference>
<protein>
    <submittedName>
        <fullName evidence="1">Uncharacterized protein</fullName>
    </submittedName>
</protein>